<feature type="domain" description="Cytochrome c" evidence="4">
    <location>
        <begin position="40"/>
        <end position="134"/>
    </location>
</feature>
<keyword evidence="2 3" id="KW-0408">Iron</keyword>
<proteinExistence type="predicted"/>
<dbReference type="InterPro" id="IPR009056">
    <property type="entry name" value="Cyt_c-like_dom"/>
</dbReference>
<dbReference type="GO" id="GO:0020037">
    <property type="term" value="F:heme binding"/>
    <property type="evidence" value="ECO:0007669"/>
    <property type="project" value="InterPro"/>
</dbReference>
<evidence type="ECO:0000256" key="2">
    <source>
        <dbReference type="ARBA" id="ARBA00023004"/>
    </source>
</evidence>
<evidence type="ECO:0000256" key="3">
    <source>
        <dbReference type="PROSITE-ProRule" id="PRU00433"/>
    </source>
</evidence>
<reference evidence="5 6" key="1">
    <citation type="submission" date="2020-03" db="EMBL/GenBank/DDBJ databases">
        <title>Metabolic flexibility allows generalist bacteria to become dominant in a frequently disturbed ecosystem.</title>
        <authorList>
            <person name="Chen Y.-J."/>
            <person name="Leung P.M."/>
            <person name="Bay S.K."/>
            <person name="Hugenholtz P."/>
            <person name="Kessler A.J."/>
            <person name="Shelley G."/>
            <person name="Waite D.W."/>
            <person name="Cook P.L."/>
            <person name="Greening C."/>
        </authorList>
    </citation>
    <scope>NUCLEOTIDE SEQUENCE [LARGE SCALE GENOMIC DNA]</scope>
    <source>
        <strain evidence="5">SS_bin_28</strain>
    </source>
</reference>
<sequence>MTSKSALRLVGPFLIGFALLAVSGCGTEHVFERGTRNPMGPTNDGPPSFAQDVLPALSSCISCHGSGTGNWVYDGGADAYNQVLEQIDSESPAASGVLVKGSGGDSHGGGSHFSVGSADYNAILAWIEDGAGDN</sequence>
<accession>A0A7Y2EB06</accession>
<gene>
    <name evidence="5" type="ORF">HKN21_17220</name>
</gene>
<keyword evidence="1 3" id="KW-0479">Metal-binding</keyword>
<dbReference type="PROSITE" id="PS51007">
    <property type="entry name" value="CYTC"/>
    <property type="match status" value="1"/>
</dbReference>
<protein>
    <recommendedName>
        <fullName evidence="4">Cytochrome c domain-containing protein</fullName>
    </recommendedName>
</protein>
<dbReference type="PROSITE" id="PS51257">
    <property type="entry name" value="PROKAR_LIPOPROTEIN"/>
    <property type="match status" value="1"/>
</dbReference>
<name>A0A7Y2EB06_UNCEI</name>
<evidence type="ECO:0000313" key="6">
    <source>
        <dbReference type="Proteomes" id="UP000547674"/>
    </source>
</evidence>
<dbReference type="EMBL" id="JABDJR010000690">
    <property type="protein sequence ID" value="NNF08506.1"/>
    <property type="molecule type" value="Genomic_DNA"/>
</dbReference>
<dbReference type="GO" id="GO:0009055">
    <property type="term" value="F:electron transfer activity"/>
    <property type="evidence" value="ECO:0007669"/>
    <property type="project" value="InterPro"/>
</dbReference>
<dbReference type="Proteomes" id="UP000547674">
    <property type="component" value="Unassembled WGS sequence"/>
</dbReference>
<organism evidence="5 6">
    <name type="scientific">Eiseniibacteriota bacterium</name>
    <dbReference type="NCBI Taxonomy" id="2212470"/>
    <lineage>
        <taxon>Bacteria</taxon>
        <taxon>Candidatus Eiseniibacteriota</taxon>
    </lineage>
</organism>
<dbReference type="GO" id="GO:0046872">
    <property type="term" value="F:metal ion binding"/>
    <property type="evidence" value="ECO:0007669"/>
    <property type="project" value="UniProtKB-KW"/>
</dbReference>
<evidence type="ECO:0000256" key="1">
    <source>
        <dbReference type="ARBA" id="ARBA00022723"/>
    </source>
</evidence>
<evidence type="ECO:0000313" key="5">
    <source>
        <dbReference type="EMBL" id="NNF08506.1"/>
    </source>
</evidence>
<evidence type="ECO:0000259" key="4">
    <source>
        <dbReference type="PROSITE" id="PS51007"/>
    </source>
</evidence>
<comment type="caution">
    <text evidence="5">The sequence shown here is derived from an EMBL/GenBank/DDBJ whole genome shotgun (WGS) entry which is preliminary data.</text>
</comment>
<dbReference type="AlphaFoldDB" id="A0A7Y2EB06"/>
<keyword evidence="3" id="KW-0349">Heme</keyword>